<protein>
    <recommendedName>
        <fullName evidence="3">PIN domain-containing protein</fullName>
    </recommendedName>
</protein>
<name>A0A1R4IQU2_9MICO</name>
<organism evidence="1 2">
    <name type="scientific">Microbacterium esteraromaticum</name>
    <dbReference type="NCBI Taxonomy" id="57043"/>
    <lineage>
        <taxon>Bacteria</taxon>
        <taxon>Bacillati</taxon>
        <taxon>Actinomycetota</taxon>
        <taxon>Actinomycetes</taxon>
        <taxon>Micrococcales</taxon>
        <taxon>Microbacteriaceae</taxon>
        <taxon>Microbacterium</taxon>
    </lineage>
</organism>
<evidence type="ECO:0000313" key="1">
    <source>
        <dbReference type="EMBL" id="SJN22242.1"/>
    </source>
</evidence>
<dbReference type="EMBL" id="FUKO01000012">
    <property type="protein sequence ID" value="SJN22242.1"/>
    <property type="molecule type" value="Genomic_DNA"/>
</dbReference>
<dbReference type="RefSeq" id="WP_256971503.1">
    <property type="nucleotide sequence ID" value="NZ_FUKO01000012.1"/>
</dbReference>
<proteinExistence type="predicted"/>
<gene>
    <name evidence="1" type="ORF">FM104_03425</name>
</gene>
<evidence type="ECO:0008006" key="3">
    <source>
        <dbReference type="Google" id="ProtNLM"/>
    </source>
</evidence>
<accession>A0A1R4IQU2</accession>
<reference evidence="1 2" key="1">
    <citation type="submission" date="2017-02" db="EMBL/GenBank/DDBJ databases">
        <authorList>
            <person name="Peterson S.W."/>
        </authorList>
    </citation>
    <scope>NUCLEOTIDE SEQUENCE [LARGE SCALE GENOMIC DNA]</scope>
    <source>
        <strain evidence="1 2">B Mb 05.01</strain>
    </source>
</reference>
<keyword evidence="2" id="KW-1185">Reference proteome</keyword>
<dbReference type="Proteomes" id="UP000196320">
    <property type="component" value="Unassembled WGS sequence"/>
</dbReference>
<sequence>MPDLHLVNIAAVNGCALVTFDARIRQLLRPDERHLVKLWS</sequence>
<dbReference type="AlphaFoldDB" id="A0A1R4IQU2"/>
<evidence type="ECO:0000313" key="2">
    <source>
        <dbReference type="Proteomes" id="UP000196320"/>
    </source>
</evidence>